<organism evidence="1 2">
    <name type="scientific">Clarias magur</name>
    <name type="common">Asian catfish</name>
    <name type="synonym">Macropteronotus magur</name>
    <dbReference type="NCBI Taxonomy" id="1594786"/>
    <lineage>
        <taxon>Eukaryota</taxon>
        <taxon>Metazoa</taxon>
        <taxon>Chordata</taxon>
        <taxon>Craniata</taxon>
        <taxon>Vertebrata</taxon>
        <taxon>Euteleostomi</taxon>
        <taxon>Actinopterygii</taxon>
        <taxon>Neopterygii</taxon>
        <taxon>Teleostei</taxon>
        <taxon>Ostariophysi</taxon>
        <taxon>Siluriformes</taxon>
        <taxon>Clariidae</taxon>
        <taxon>Clarias</taxon>
    </lineage>
</organism>
<feature type="non-terminal residue" evidence="1">
    <location>
        <position position="51"/>
    </location>
</feature>
<name>A0A8J4U4T9_CLAMG</name>
<dbReference type="Proteomes" id="UP000727407">
    <property type="component" value="Unassembled WGS sequence"/>
</dbReference>
<evidence type="ECO:0000313" key="2">
    <source>
        <dbReference type="Proteomes" id="UP000727407"/>
    </source>
</evidence>
<evidence type="ECO:0000313" key="1">
    <source>
        <dbReference type="EMBL" id="KAF5898791.1"/>
    </source>
</evidence>
<reference evidence="1" key="1">
    <citation type="submission" date="2020-07" db="EMBL/GenBank/DDBJ databases">
        <title>Clarias magur genome sequencing, assembly and annotation.</title>
        <authorList>
            <person name="Kushwaha B."/>
            <person name="Kumar R."/>
            <person name="Das P."/>
            <person name="Joshi C.G."/>
            <person name="Kumar D."/>
            <person name="Nagpure N.S."/>
            <person name="Pandey M."/>
            <person name="Agarwal S."/>
            <person name="Srivastava S."/>
            <person name="Singh M."/>
            <person name="Sahoo L."/>
            <person name="Jayasankar P."/>
            <person name="Meher P.K."/>
            <person name="Koringa P.G."/>
            <person name="Iquebal M.A."/>
            <person name="Das S.P."/>
            <person name="Bit A."/>
            <person name="Patnaik S."/>
            <person name="Patel N."/>
            <person name="Shah T.M."/>
            <person name="Hinsu A."/>
            <person name="Jena J.K."/>
        </authorList>
    </citation>
    <scope>NUCLEOTIDE SEQUENCE</scope>
    <source>
        <strain evidence="1">CIFAMagur01</strain>
        <tissue evidence="1">Testis</tissue>
    </source>
</reference>
<gene>
    <name evidence="1" type="ORF">DAT39_011498</name>
</gene>
<protein>
    <submittedName>
        <fullName evidence="1">Uncharacterized protein</fullName>
    </submittedName>
</protein>
<dbReference type="EMBL" id="QNUK01000187">
    <property type="protein sequence ID" value="KAF5898791.1"/>
    <property type="molecule type" value="Genomic_DNA"/>
</dbReference>
<feature type="non-terminal residue" evidence="1">
    <location>
        <position position="1"/>
    </location>
</feature>
<accession>A0A8J4U4T9</accession>
<comment type="caution">
    <text evidence="1">The sequence shown here is derived from an EMBL/GenBank/DDBJ whole genome shotgun (WGS) entry which is preliminary data.</text>
</comment>
<dbReference type="AlphaFoldDB" id="A0A8J4U4T9"/>
<sequence>RFLWERWRLHHSAGLMRRLRRCTNAGGSSETMLWRYSSLMAELCFWHLITQ</sequence>
<proteinExistence type="predicted"/>
<keyword evidence="2" id="KW-1185">Reference proteome</keyword>